<name>A0A382KJC9_9ZZZZ</name>
<evidence type="ECO:0000313" key="1">
    <source>
        <dbReference type="EMBL" id="SVC23513.1"/>
    </source>
</evidence>
<gene>
    <name evidence="1" type="ORF">METZ01_LOCUS276367</name>
</gene>
<feature type="non-terminal residue" evidence="1">
    <location>
        <position position="42"/>
    </location>
</feature>
<accession>A0A382KJC9</accession>
<dbReference type="EMBL" id="UINC01080509">
    <property type="protein sequence ID" value="SVC23513.1"/>
    <property type="molecule type" value="Genomic_DNA"/>
</dbReference>
<protein>
    <submittedName>
        <fullName evidence="1">Uncharacterized protein</fullName>
    </submittedName>
</protein>
<proteinExistence type="predicted"/>
<dbReference type="AlphaFoldDB" id="A0A382KJC9"/>
<reference evidence="1" key="1">
    <citation type="submission" date="2018-05" db="EMBL/GenBank/DDBJ databases">
        <authorList>
            <person name="Lanie J.A."/>
            <person name="Ng W.-L."/>
            <person name="Kazmierczak K.M."/>
            <person name="Andrzejewski T.M."/>
            <person name="Davidsen T.M."/>
            <person name="Wayne K.J."/>
            <person name="Tettelin H."/>
            <person name="Glass J.I."/>
            <person name="Rusch D."/>
            <person name="Podicherti R."/>
            <person name="Tsui H.-C.T."/>
            <person name="Winkler M.E."/>
        </authorList>
    </citation>
    <scope>NUCLEOTIDE SEQUENCE</scope>
</reference>
<sequence length="42" mass="4930">MRVLHIQSFPRWIRDLFQAEFTASGIDVVWSEDISDGSWDAF</sequence>
<organism evidence="1">
    <name type="scientific">marine metagenome</name>
    <dbReference type="NCBI Taxonomy" id="408172"/>
    <lineage>
        <taxon>unclassified sequences</taxon>
        <taxon>metagenomes</taxon>
        <taxon>ecological metagenomes</taxon>
    </lineage>
</organism>